<dbReference type="EMBL" id="BMLT01000005">
    <property type="protein sequence ID" value="GGO81861.1"/>
    <property type="molecule type" value="Genomic_DNA"/>
</dbReference>
<reference evidence="2 3" key="1">
    <citation type="journal article" date="2014" name="Int. J. Syst. Evol. Microbiol.">
        <title>Complete genome sequence of Corynebacterium casei LMG S-19264T (=DSM 44701T), isolated from a smear-ripened cheese.</title>
        <authorList>
            <consortium name="US DOE Joint Genome Institute (JGI-PGF)"/>
            <person name="Walter F."/>
            <person name="Albersmeier A."/>
            <person name="Kalinowski J."/>
            <person name="Ruckert C."/>
        </authorList>
    </citation>
    <scope>NUCLEOTIDE SEQUENCE [LARGE SCALE GENOMIC DNA]</scope>
    <source>
        <strain evidence="2 3">CGMCC 1.7286</strain>
    </source>
</reference>
<dbReference type="GO" id="GO:0051287">
    <property type="term" value="F:NAD binding"/>
    <property type="evidence" value="ECO:0007669"/>
    <property type="project" value="InterPro"/>
</dbReference>
<dbReference type="RefSeq" id="WP_188860636.1">
    <property type="nucleotide sequence ID" value="NZ_BMLT01000005.1"/>
</dbReference>
<protein>
    <recommendedName>
        <fullName evidence="1">D-isomer specific 2-hydroxyacid dehydrogenase catalytic domain-containing protein</fullName>
    </recommendedName>
</protein>
<evidence type="ECO:0000313" key="3">
    <source>
        <dbReference type="Proteomes" id="UP000599578"/>
    </source>
</evidence>
<sequence>MHQQTHIALSPTLPPEFAGPLAMLGHLTVACREVTNGTRVYACTAEDLVDENLISRLPSSLELIAIAGSETAHVDLEAARARGIKVSNIPLAARDTALSLKANIAAFIDRGFPLNGVRAPEQDNL</sequence>
<name>A0A917ZF35_9GAMM</name>
<dbReference type="Proteomes" id="UP000599578">
    <property type="component" value="Unassembled WGS sequence"/>
</dbReference>
<dbReference type="SUPFAM" id="SSF52283">
    <property type="entry name" value="Formate/glycerate dehydrogenase catalytic domain-like"/>
    <property type="match status" value="1"/>
</dbReference>
<comment type="caution">
    <text evidence="2">The sequence shown here is derived from an EMBL/GenBank/DDBJ whole genome shotgun (WGS) entry which is preliminary data.</text>
</comment>
<organism evidence="2 3">
    <name type="scientific">Marinobacterium nitratireducens</name>
    <dbReference type="NCBI Taxonomy" id="518897"/>
    <lineage>
        <taxon>Bacteria</taxon>
        <taxon>Pseudomonadati</taxon>
        <taxon>Pseudomonadota</taxon>
        <taxon>Gammaproteobacteria</taxon>
        <taxon>Oceanospirillales</taxon>
        <taxon>Oceanospirillaceae</taxon>
        <taxon>Marinobacterium</taxon>
    </lineage>
</organism>
<dbReference type="InterPro" id="IPR006139">
    <property type="entry name" value="D-isomer_2_OHA_DH_cat_dom"/>
</dbReference>
<feature type="domain" description="D-isomer specific 2-hydroxyacid dehydrogenase catalytic" evidence="1">
    <location>
        <begin position="36"/>
        <end position="93"/>
    </location>
</feature>
<gene>
    <name evidence="2" type="ORF">GCM10011348_21840</name>
</gene>
<dbReference type="AlphaFoldDB" id="A0A917ZF35"/>
<dbReference type="Pfam" id="PF00389">
    <property type="entry name" value="2-Hacid_dh"/>
    <property type="match status" value="1"/>
</dbReference>
<evidence type="ECO:0000259" key="1">
    <source>
        <dbReference type="Pfam" id="PF00389"/>
    </source>
</evidence>
<dbReference type="GO" id="GO:0016616">
    <property type="term" value="F:oxidoreductase activity, acting on the CH-OH group of donors, NAD or NADP as acceptor"/>
    <property type="evidence" value="ECO:0007669"/>
    <property type="project" value="InterPro"/>
</dbReference>
<keyword evidence="3" id="KW-1185">Reference proteome</keyword>
<dbReference type="Gene3D" id="3.40.50.720">
    <property type="entry name" value="NAD(P)-binding Rossmann-like Domain"/>
    <property type="match status" value="1"/>
</dbReference>
<evidence type="ECO:0000313" key="2">
    <source>
        <dbReference type="EMBL" id="GGO81861.1"/>
    </source>
</evidence>
<proteinExistence type="predicted"/>
<accession>A0A917ZF35</accession>